<dbReference type="PANTHER" id="PTHR47683:SF2">
    <property type="entry name" value="RNA-BINDING S4 DOMAIN-CONTAINING PROTEIN"/>
    <property type="match status" value="1"/>
</dbReference>
<reference evidence="7" key="1">
    <citation type="submission" date="2017-09" db="EMBL/GenBank/DDBJ databases">
        <title>Depth-based differentiation of microbial function through sediment-hosted aquifers and enrichment of novel symbionts in the deep terrestrial subsurface.</title>
        <authorList>
            <person name="Probst A.J."/>
            <person name="Ladd B."/>
            <person name="Jarett J.K."/>
            <person name="Geller-Mcgrath D.E."/>
            <person name="Sieber C.M.K."/>
            <person name="Emerson J.B."/>
            <person name="Anantharaman K."/>
            <person name="Thomas B.C."/>
            <person name="Malmstrom R."/>
            <person name="Stieglmeier M."/>
            <person name="Klingl A."/>
            <person name="Woyke T."/>
            <person name="Ryan C.M."/>
            <person name="Banfield J.F."/>
        </authorList>
    </citation>
    <scope>NUCLEOTIDE SEQUENCE [LARGE SCALE GENOMIC DNA]</scope>
</reference>
<gene>
    <name evidence="6" type="ORF">COT78_02615</name>
</gene>
<dbReference type="InterPro" id="IPR020103">
    <property type="entry name" value="PsdUridine_synth_cat_dom_sf"/>
</dbReference>
<evidence type="ECO:0000256" key="3">
    <source>
        <dbReference type="PROSITE-ProRule" id="PRU00182"/>
    </source>
</evidence>
<accession>A0A2H0W8A5</accession>
<dbReference type="PROSITE" id="PS01149">
    <property type="entry name" value="PSI_RSU"/>
    <property type="match status" value="1"/>
</dbReference>
<sequence length="242" mass="27485">MERLNKFLANSCVCSRRKADEHILAGDVKVNGVMGSELGVKINPEKDVVEFDGKIVKPMSEFVYYVLNKPKHIVSTAQAQNGEKTVLDFVPKSPRVYPVGRLDKDTVGLIILTNDGELTKELTHPSFEHQKEYLVECRILNPKSWRERDIVSSVKQKLTSGLKIDGKVMKVDRVKTAEIQNSKFIILTLVLHTGYNRQVRKMCAKIGLEVKRLTRIGISKLHLDELQLKPGEFKKISKEDVF</sequence>
<organism evidence="6 7">
    <name type="scientific">Candidatus Berkelbacteria bacterium CG10_big_fil_rev_8_21_14_0_10_43_13</name>
    <dbReference type="NCBI Taxonomy" id="1974514"/>
    <lineage>
        <taxon>Bacteria</taxon>
        <taxon>Candidatus Berkelbacteria</taxon>
    </lineage>
</organism>
<dbReference type="Pfam" id="PF00849">
    <property type="entry name" value="PseudoU_synth_2"/>
    <property type="match status" value="1"/>
</dbReference>
<proteinExistence type="inferred from homology"/>
<comment type="caution">
    <text evidence="6">The sequence shown here is derived from an EMBL/GenBank/DDBJ whole genome shotgun (WGS) entry which is preliminary data.</text>
</comment>
<dbReference type="CDD" id="cd00165">
    <property type="entry name" value="S4"/>
    <property type="match status" value="1"/>
</dbReference>
<dbReference type="EMBL" id="PEZW01000018">
    <property type="protein sequence ID" value="PIS07568.1"/>
    <property type="molecule type" value="Genomic_DNA"/>
</dbReference>
<dbReference type="SUPFAM" id="SSF55174">
    <property type="entry name" value="Alpha-L RNA-binding motif"/>
    <property type="match status" value="1"/>
</dbReference>
<dbReference type="AlphaFoldDB" id="A0A2H0W8A5"/>
<protein>
    <recommendedName>
        <fullName evidence="4">Pseudouridine synthase</fullName>
        <ecNumber evidence="4">5.4.99.-</ecNumber>
    </recommendedName>
</protein>
<comment type="similarity">
    <text evidence="1 4">Belongs to the pseudouridine synthase RsuA family.</text>
</comment>
<evidence type="ECO:0000256" key="1">
    <source>
        <dbReference type="ARBA" id="ARBA00008348"/>
    </source>
</evidence>
<dbReference type="InterPro" id="IPR036986">
    <property type="entry name" value="S4_RNA-bd_sf"/>
</dbReference>
<feature type="domain" description="RNA-binding S4" evidence="5">
    <location>
        <begin position="2"/>
        <end position="64"/>
    </location>
</feature>
<dbReference type="GO" id="GO:0003723">
    <property type="term" value="F:RNA binding"/>
    <property type="evidence" value="ECO:0007669"/>
    <property type="project" value="UniProtKB-KW"/>
</dbReference>
<evidence type="ECO:0000256" key="2">
    <source>
        <dbReference type="ARBA" id="ARBA00023235"/>
    </source>
</evidence>
<dbReference type="InterPro" id="IPR050343">
    <property type="entry name" value="RsuA_PseudoU_synthase"/>
</dbReference>
<dbReference type="InterPro" id="IPR006145">
    <property type="entry name" value="PsdUridine_synth_RsuA/RluA"/>
</dbReference>
<name>A0A2H0W8A5_9BACT</name>
<dbReference type="SUPFAM" id="SSF55120">
    <property type="entry name" value="Pseudouridine synthase"/>
    <property type="match status" value="1"/>
</dbReference>
<dbReference type="EC" id="5.4.99.-" evidence="4"/>
<dbReference type="Gene3D" id="3.10.290.10">
    <property type="entry name" value="RNA-binding S4 domain"/>
    <property type="match status" value="1"/>
</dbReference>
<dbReference type="CDD" id="cd02870">
    <property type="entry name" value="PseudoU_synth_RsuA_like"/>
    <property type="match status" value="1"/>
</dbReference>
<dbReference type="InterPro" id="IPR002942">
    <property type="entry name" value="S4_RNA-bd"/>
</dbReference>
<dbReference type="Gene3D" id="3.30.70.1560">
    <property type="entry name" value="Alpha-L RNA-binding motif"/>
    <property type="match status" value="1"/>
</dbReference>
<keyword evidence="3" id="KW-0694">RNA-binding</keyword>
<dbReference type="Gene3D" id="3.30.70.580">
    <property type="entry name" value="Pseudouridine synthase I, catalytic domain, N-terminal subdomain"/>
    <property type="match status" value="1"/>
</dbReference>
<evidence type="ECO:0000313" key="6">
    <source>
        <dbReference type="EMBL" id="PIS07568.1"/>
    </source>
</evidence>
<dbReference type="InterPro" id="IPR020094">
    <property type="entry name" value="TruA/RsuA/RluB/E/F_N"/>
</dbReference>
<dbReference type="GO" id="GO:0120159">
    <property type="term" value="F:rRNA pseudouridine synthase activity"/>
    <property type="evidence" value="ECO:0007669"/>
    <property type="project" value="UniProtKB-ARBA"/>
</dbReference>
<dbReference type="SMART" id="SM00363">
    <property type="entry name" value="S4"/>
    <property type="match status" value="1"/>
</dbReference>
<evidence type="ECO:0000313" key="7">
    <source>
        <dbReference type="Proteomes" id="UP000231382"/>
    </source>
</evidence>
<evidence type="ECO:0000256" key="4">
    <source>
        <dbReference type="RuleBase" id="RU003887"/>
    </source>
</evidence>
<dbReference type="NCBIfam" id="TIGR00093">
    <property type="entry name" value="pseudouridine synthase"/>
    <property type="match status" value="1"/>
</dbReference>
<dbReference type="InterPro" id="IPR018496">
    <property type="entry name" value="PsdUridine_synth_RsuA/RluB_CS"/>
</dbReference>
<dbReference type="InterPro" id="IPR000748">
    <property type="entry name" value="PsdUridine_synth_RsuA/RluB/E/F"/>
</dbReference>
<keyword evidence="2 4" id="KW-0413">Isomerase</keyword>
<dbReference type="FunFam" id="3.10.290.10:FF:000003">
    <property type="entry name" value="Pseudouridine synthase"/>
    <property type="match status" value="1"/>
</dbReference>
<dbReference type="GO" id="GO:0000455">
    <property type="term" value="P:enzyme-directed rRNA pseudouridine synthesis"/>
    <property type="evidence" value="ECO:0007669"/>
    <property type="project" value="UniProtKB-ARBA"/>
</dbReference>
<dbReference type="PROSITE" id="PS50889">
    <property type="entry name" value="S4"/>
    <property type="match status" value="1"/>
</dbReference>
<dbReference type="InterPro" id="IPR042092">
    <property type="entry name" value="PsdUridine_s_RsuA/RluB/E/F_cat"/>
</dbReference>
<dbReference type="Proteomes" id="UP000231382">
    <property type="component" value="Unassembled WGS sequence"/>
</dbReference>
<dbReference type="PANTHER" id="PTHR47683">
    <property type="entry name" value="PSEUDOURIDINE SYNTHASE FAMILY PROTEIN-RELATED"/>
    <property type="match status" value="1"/>
</dbReference>
<evidence type="ECO:0000259" key="5">
    <source>
        <dbReference type="SMART" id="SM00363"/>
    </source>
</evidence>